<dbReference type="GO" id="GO:0008237">
    <property type="term" value="F:metallopeptidase activity"/>
    <property type="evidence" value="ECO:0007669"/>
    <property type="project" value="UniProtKB-KW"/>
</dbReference>
<dbReference type="PROSITE" id="PS50249">
    <property type="entry name" value="MPN"/>
    <property type="match status" value="1"/>
</dbReference>
<evidence type="ECO:0000256" key="5">
    <source>
        <dbReference type="ARBA" id="ARBA00023049"/>
    </source>
</evidence>
<gene>
    <name evidence="9" type="ORF">FHS94_002735</name>
</gene>
<evidence type="ECO:0000256" key="6">
    <source>
        <dbReference type="RuleBase" id="RU003797"/>
    </source>
</evidence>
<reference evidence="9 10" key="1">
    <citation type="submission" date="2020-08" db="EMBL/GenBank/DDBJ databases">
        <title>Genomic Encyclopedia of Type Strains, Phase IV (KMG-IV): sequencing the most valuable type-strain genomes for metagenomic binning, comparative biology and taxonomic classification.</title>
        <authorList>
            <person name="Goeker M."/>
        </authorList>
    </citation>
    <scope>NUCLEOTIDE SEQUENCE [LARGE SCALE GENOMIC DNA]</scope>
    <source>
        <strain evidence="9 10">DSM 100044</strain>
    </source>
</reference>
<keyword evidence="10" id="KW-1185">Reference proteome</keyword>
<evidence type="ECO:0000313" key="10">
    <source>
        <dbReference type="Proteomes" id="UP000546200"/>
    </source>
</evidence>
<dbReference type="EMBL" id="JACIJK010000008">
    <property type="protein sequence ID" value="MBB5715878.1"/>
    <property type="molecule type" value="Genomic_DNA"/>
</dbReference>
<dbReference type="SUPFAM" id="SSF102712">
    <property type="entry name" value="JAB1/MPN domain"/>
    <property type="match status" value="1"/>
</dbReference>
<dbReference type="RefSeq" id="WP_184058640.1">
    <property type="nucleotide sequence ID" value="NZ_JACIJK010000008.1"/>
</dbReference>
<dbReference type="Gene3D" id="3.40.140.10">
    <property type="entry name" value="Cytidine Deaminase, domain 2"/>
    <property type="match status" value="1"/>
</dbReference>
<protein>
    <submittedName>
        <fullName evidence="9">DNA repair protein RadC</fullName>
    </submittedName>
</protein>
<dbReference type="SUPFAM" id="SSF47781">
    <property type="entry name" value="RuvA domain 2-like"/>
    <property type="match status" value="1"/>
</dbReference>
<dbReference type="PROSITE" id="PS01302">
    <property type="entry name" value="UPF0758"/>
    <property type="match status" value="1"/>
</dbReference>
<dbReference type="CDD" id="cd08071">
    <property type="entry name" value="MPN_DUF2466"/>
    <property type="match status" value="1"/>
</dbReference>
<comment type="similarity">
    <text evidence="6">Belongs to the UPF0758 family.</text>
</comment>
<keyword evidence="3" id="KW-0378">Hydrolase</keyword>
<dbReference type="NCBIfam" id="NF000642">
    <property type="entry name" value="PRK00024.1"/>
    <property type="match status" value="1"/>
</dbReference>
<dbReference type="GO" id="GO:0006508">
    <property type="term" value="P:proteolysis"/>
    <property type="evidence" value="ECO:0007669"/>
    <property type="project" value="UniProtKB-KW"/>
</dbReference>
<keyword evidence="2" id="KW-0479">Metal-binding</keyword>
<sequence length="242" mass="25774">MADIDSTPSLFSPDNAGTAPAASDNQGHRARLRERLLTGGGLLDHELIEYLLALAIPRRDTKPLAKALLREFGGIGGVLTADAEALGRVAGMGETATAAVKIAHAAAIRLLQAGVAERPVLANWQALLDYLRADMAHHAIERFRVLHLNSKNMLIRDEVMSEGSIDQAAVHVREVIRRAIDLGSAAIILVHNHPSGDPSPSRADIDVTRAIADVGKRLGIIVHDHIIMGTGGHVSLRAQGLI</sequence>
<dbReference type="InterPro" id="IPR037518">
    <property type="entry name" value="MPN"/>
</dbReference>
<dbReference type="NCBIfam" id="TIGR00608">
    <property type="entry name" value="radc"/>
    <property type="match status" value="1"/>
</dbReference>
<dbReference type="PANTHER" id="PTHR30471:SF3">
    <property type="entry name" value="UPF0758 PROTEIN YEES-RELATED"/>
    <property type="match status" value="1"/>
</dbReference>
<evidence type="ECO:0000256" key="2">
    <source>
        <dbReference type="ARBA" id="ARBA00022723"/>
    </source>
</evidence>
<dbReference type="AlphaFoldDB" id="A0A7W9BEU4"/>
<dbReference type="Proteomes" id="UP000546200">
    <property type="component" value="Unassembled WGS sequence"/>
</dbReference>
<dbReference type="InterPro" id="IPR025657">
    <property type="entry name" value="RadC_JAB"/>
</dbReference>
<evidence type="ECO:0000313" key="9">
    <source>
        <dbReference type="EMBL" id="MBB5715878.1"/>
    </source>
</evidence>
<keyword evidence="5" id="KW-0482">Metalloprotease</keyword>
<dbReference type="InterPro" id="IPR001405">
    <property type="entry name" value="UPF0758"/>
</dbReference>
<keyword evidence="4" id="KW-0862">Zinc</keyword>
<dbReference type="Pfam" id="PF04002">
    <property type="entry name" value="RadC"/>
    <property type="match status" value="1"/>
</dbReference>
<comment type="caution">
    <text evidence="9">The sequence shown here is derived from an EMBL/GenBank/DDBJ whole genome shotgun (WGS) entry which is preliminary data.</text>
</comment>
<feature type="domain" description="MPN" evidence="8">
    <location>
        <begin position="120"/>
        <end position="242"/>
    </location>
</feature>
<evidence type="ECO:0000256" key="1">
    <source>
        <dbReference type="ARBA" id="ARBA00022670"/>
    </source>
</evidence>
<evidence type="ECO:0000259" key="8">
    <source>
        <dbReference type="PROSITE" id="PS50249"/>
    </source>
</evidence>
<dbReference type="InterPro" id="IPR010994">
    <property type="entry name" value="RuvA_2-like"/>
</dbReference>
<dbReference type="PANTHER" id="PTHR30471">
    <property type="entry name" value="DNA REPAIR PROTEIN RADC"/>
    <property type="match status" value="1"/>
</dbReference>
<organism evidence="9 10">
    <name type="scientific">Sphingomonas aerophila</name>
    <dbReference type="NCBI Taxonomy" id="1344948"/>
    <lineage>
        <taxon>Bacteria</taxon>
        <taxon>Pseudomonadati</taxon>
        <taxon>Pseudomonadota</taxon>
        <taxon>Alphaproteobacteria</taxon>
        <taxon>Sphingomonadales</taxon>
        <taxon>Sphingomonadaceae</taxon>
        <taxon>Sphingomonas</taxon>
    </lineage>
</organism>
<evidence type="ECO:0000256" key="3">
    <source>
        <dbReference type="ARBA" id="ARBA00022801"/>
    </source>
</evidence>
<dbReference type="InterPro" id="IPR020891">
    <property type="entry name" value="UPF0758_CS"/>
</dbReference>
<evidence type="ECO:0000256" key="7">
    <source>
        <dbReference type="SAM" id="MobiDB-lite"/>
    </source>
</evidence>
<keyword evidence="1" id="KW-0645">Protease</keyword>
<dbReference type="GO" id="GO:0046872">
    <property type="term" value="F:metal ion binding"/>
    <property type="evidence" value="ECO:0007669"/>
    <property type="project" value="UniProtKB-KW"/>
</dbReference>
<evidence type="ECO:0000256" key="4">
    <source>
        <dbReference type="ARBA" id="ARBA00022833"/>
    </source>
</evidence>
<name>A0A7W9BEU4_9SPHN</name>
<accession>A0A7W9BEU4</accession>
<proteinExistence type="inferred from homology"/>
<feature type="compositionally biased region" description="Polar residues" evidence="7">
    <location>
        <begin position="1"/>
        <end position="12"/>
    </location>
</feature>
<feature type="region of interest" description="Disordered" evidence="7">
    <location>
        <begin position="1"/>
        <end position="27"/>
    </location>
</feature>